<dbReference type="InterPro" id="IPR027268">
    <property type="entry name" value="Peptidase_M4/M1_CTD_sf"/>
</dbReference>
<dbReference type="OrthoDB" id="10031169at2759"/>
<reference evidence="13 14" key="1">
    <citation type="journal article" date="2012" name="Nucleic Acids Res.">
        <title>Sequencing of the smallest Apicomplexan genome from the human pathogen Babesia microti.</title>
        <authorList>
            <person name="Cornillot E."/>
            <person name="Hadj-Kaddour K."/>
            <person name="Dassouli A."/>
            <person name="Noel B."/>
            <person name="Ranwez V."/>
            <person name="Vacherie B."/>
            <person name="Augagneur Y."/>
            <person name="Bres V."/>
            <person name="Duclos A."/>
            <person name="Randazzo S."/>
            <person name="Carcy B."/>
            <person name="Debierre-Grockiego F."/>
            <person name="Delbecq S."/>
            <person name="Moubri-Menage K."/>
            <person name="Shams-Eldin H."/>
            <person name="Usmani-Brown S."/>
            <person name="Bringaud F."/>
            <person name="Wincker P."/>
            <person name="Vivares C.P."/>
            <person name="Schwarz R.T."/>
            <person name="Schetters T.P."/>
            <person name="Krause P.J."/>
            <person name="Gorenflot A."/>
            <person name="Berry V."/>
            <person name="Barbe V."/>
            <person name="Ben Mamoun C."/>
        </authorList>
    </citation>
    <scope>NUCLEOTIDE SEQUENCE [LARGE SCALE GENOMIC DNA]</scope>
    <source>
        <strain evidence="13 14">RI</strain>
    </source>
</reference>
<evidence type="ECO:0000313" key="13">
    <source>
        <dbReference type="EMBL" id="CCF73422.1"/>
    </source>
</evidence>
<dbReference type="CDD" id="cd09600">
    <property type="entry name" value="M1_APN"/>
    <property type="match status" value="1"/>
</dbReference>
<feature type="domain" description="Peptidase M1 alanyl aminopeptidase Ig-like fold" evidence="10">
    <location>
        <begin position="569"/>
        <end position="669"/>
    </location>
</feature>
<dbReference type="PANTHER" id="PTHR46322:SF1">
    <property type="entry name" value="PUROMYCIN-SENSITIVE AMINOPEPTIDASE"/>
    <property type="match status" value="1"/>
</dbReference>
<dbReference type="VEuPathDB" id="PiroplasmaDB:BMR1_02g01305"/>
<dbReference type="RefSeq" id="XP_012648031.1">
    <property type="nucleotide sequence ID" value="XM_012792577.1"/>
</dbReference>
<evidence type="ECO:0000256" key="8">
    <source>
        <dbReference type="ARBA" id="ARBA00023049"/>
    </source>
</evidence>
<dbReference type="GeneID" id="24424046"/>
<dbReference type="InterPro" id="IPR042097">
    <property type="entry name" value="Aminopeptidase_N-like_N_sf"/>
</dbReference>
<name>I7J623_BABMR</name>
<evidence type="ECO:0000256" key="2">
    <source>
        <dbReference type="ARBA" id="ARBA00010136"/>
    </source>
</evidence>
<evidence type="ECO:0000259" key="10">
    <source>
        <dbReference type="Pfam" id="PF11940"/>
    </source>
</evidence>
<organism evidence="13 14">
    <name type="scientific">Babesia microti (strain RI)</name>
    <dbReference type="NCBI Taxonomy" id="1133968"/>
    <lineage>
        <taxon>Eukaryota</taxon>
        <taxon>Sar</taxon>
        <taxon>Alveolata</taxon>
        <taxon>Apicomplexa</taxon>
        <taxon>Aconoidasida</taxon>
        <taxon>Piroplasmida</taxon>
        <taxon>Babesiidae</taxon>
        <taxon>Babesia</taxon>
    </lineage>
</organism>
<evidence type="ECO:0000259" key="12">
    <source>
        <dbReference type="Pfam" id="PF17900"/>
    </source>
</evidence>
<protein>
    <submittedName>
        <fullName evidence="13">Aminopeptidase N</fullName>
        <ecNumber evidence="13">3.4.11.14</ecNumber>
    </submittedName>
</protein>
<dbReference type="Pfam" id="PF01433">
    <property type="entry name" value="Peptidase_M1"/>
    <property type="match status" value="1"/>
</dbReference>
<dbReference type="SUPFAM" id="SSF55486">
    <property type="entry name" value="Metalloproteases ('zincins'), catalytic domain"/>
    <property type="match status" value="1"/>
</dbReference>
<dbReference type="GO" id="GO:0008237">
    <property type="term" value="F:metallopeptidase activity"/>
    <property type="evidence" value="ECO:0007669"/>
    <property type="project" value="UniProtKB-KW"/>
</dbReference>
<sequence length="996" mass="114256">MCNFLPVNYSKSTRPIKLLDALTTQPRITNSFHNSSNKIFLHDNSIKSSKRFHYKVHKRYPILTKHTLHFCFLDYNNCLRNITNNYSTANMSQTQTTTVVEPKSKVDTSVITLKADKPKEIFRKDYKPPDFIIYNTHLTFQLHYTDTIVTSSLEMQRLKGSMASDLVLHGDELKCQKVFVNDQELNNSPIDGYSIDKDNLIIPSKFLPSDYETKFNVKTIVSINPSENKLFMGLFKSGDLFCTQCESEGFRRITYYLDRPDVMSMFKVKIEANKKQFPVLLCNGNMIESGDLGVDCHYAVFDDPFKKPSYLFALVAGPLSSITSEFITKSGRKVELSVLSESEYVNKLEWAMESIKKSMKWDEDKYGLEYDLNNFNVVCVKDFNMGAMENKGLNVFNTDLLLADENITTDAEFMRILSVIGHEYFHNWTGNRVTCRDWFQLTLKEGLTVFRESQFISDMWSKAVCRIQDVQYIKGPQFTEDSGPMSHPIRLESYISMNNFYTGTVYEKGAEVIKMYHTILGDKGFRRGIDLYFKRHDGQAVTCDDFLSAMADANNYDFKQFELWYSQSGTPIIEVLESKYLPDKQIYTITLKQTNKPSVSQPVKHNLHIPIKFGLIGKISKKDLISSDIYPDSQILNLKEGMQTFEIPNITEDCIPSILRDFSAPVKLIHNQSIGDLSFLMAYDSDPVNKWMASQTLLSNIILERVNDIKAGNSFKPISGEIIGCFKEALKIPDKEMKALIFKLPDSDALSNDINDYDPFQLRNAKNSVKLELLKHLKPEFLQEYNQNTVASGTKETISKDDIGRRSLRNVIFSYLVANKGEADAEMAYNHYLLATKMTDKLCALLHLCEMDSPLKQLALDHFYNSANGEIQVIEKWFRVQALADTKETLDRVMELMNHEKFSFTNPNSMRALVYAFTYNVQFHRDDGAGYKFLADVIMKLDKINPINAARGCGRLVSWKKYDPKRQELIVGVLKSMLEKSLSNDLYEIVHKALTL</sequence>
<dbReference type="InterPro" id="IPR038438">
    <property type="entry name" value="PepN_Ig-like_sf"/>
</dbReference>
<evidence type="ECO:0000256" key="4">
    <source>
        <dbReference type="ARBA" id="ARBA00022670"/>
    </source>
</evidence>
<evidence type="ECO:0000256" key="7">
    <source>
        <dbReference type="ARBA" id="ARBA00022833"/>
    </source>
</evidence>
<dbReference type="MEROPS" id="M01.005"/>
<dbReference type="InterPro" id="IPR014782">
    <property type="entry name" value="Peptidase_M1_dom"/>
</dbReference>
<evidence type="ECO:0000256" key="6">
    <source>
        <dbReference type="ARBA" id="ARBA00022801"/>
    </source>
</evidence>
<feature type="domain" description="Peptidase M1 alanyl aminopeptidase C-terminal" evidence="11">
    <location>
        <begin position="676"/>
        <end position="994"/>
    </location>
</feature>
<accession>I7J623</accession>
<evidence type="ECO:0000313" key="14">
    <source>
        <dbReference type="Proteomes" id="UP000002899"/>
    </source>
</evidence>
<dbReference type="Gene3D" id="2.60.40.1730">
    <property type="entry name" value="tricorn interacting facor f3 domain"/>
    <property type="match status" value="1"/>
</dbReference>
<dbReference type="InterPro" id="IPR024601">
    <property type="entry name" value="Peptidase_M1_pepN_C"/>
</dbReference>
<keyword evidence="5" id="KW-0479">Metal-binding</keyword>
<dbReference type="GO" id="GO:0006508">
    <property type="term" value="P:proteolysis"/>
    <property type="evidence" value="ECO:0007669"/>
    <property type="project" value="UniProtKB-KW"/>
</dbReference>
<dbReference type="EC" id="3.4.11.14" evidence="13"/>
<dbReference type="Pfam" id="PF11940">
    <property type="entry name" value="DUF3458"/>
    <property type="match status" value="1"/>
</dbReference>
<proteinExistence type="inferred from homology"/>
<comment type="similarity">
    <text evidence="2">Belongs to the peptidase M1 family.</text>
</comment>
<dbReference type="Gene3D" id="3.30.2010.30">
    <property type="match status" value="1"/>
</dbReference>
<dbReference type="AlphaFoldDB" id="I7J623"/>
<gene>
    <name evidence="13" type="ORF">BMR1_02g01305</name>
</gene>
<dbReference type="InterPro" id="IPR012779">
    <property type="entry name" value="Peptidase_M1_pepN"/>
</dbReference>
<dbReference type="GO" id="GO:0016285">
    <property type="term" value="F:alanyl aminopeptidase activity"/>
    <property type="evidence" value="ECO:0007669"/>
    <property type="project" value="UniProtKB-EC"/>
</dbReference>
<keyword evidence="6 13" id="KW-0378">Hydrolase</keyword>
<reference evidence="13 14" key="3">
    <citation type="journal article" date="2016" name="Sci. Rep.">
        <title>Genome-wide diversity and gene expression profiling of Babesia microti isolates identify polymorphic genes that mediate host-pathogen interactions.</title>
        <authorList>
            <person name="Silva J.C."/>
            <person name="Cornillot E."/>
            <person name="McCracken C."/>
            <person name="Usmani-Brown S."/>
            <person name="Dwivedi A."/>
            <person name="Ifeonu O.O."/>
            <person name="Crabtree J."/>
            <person name="Gotia H.T."/>
            <person name="Virji A.Z."/>
            <person name="Reynes C."/>
            <person name="Colinge J."/>
            <person name="Kumar V."/>
            <person name="Lawres L."/>
            <person name="Pazzi J.E."/>
            <person name="Pablo J.V."/>
            <person name="Hung C."/>
            <person name="Brancato J."/>
            <person name="Kumari P."/>
            <person name="Orvis J."/>
            <person name="Tretina K."/>
            <person name="Chibucos M."/>
            <person name="Ott S."/>
            <person name="Sadzewicz L."/>
            <person name="Sengamalay N."/>
            <person name="Shetty A.C."/>
            <person name="Su Q."/>
            <person name="Tallon L."/>
            <person name="Fraser C.M."/>
            <person name="Frutos R."/>
            <person name="Molina D.M."/>
            <person name="Krause P.J."/>
            <person name="Ben Mamoun C."/>
        </authorList>
    </citation>
    <scope>NUCLEOTIDE SEQUENCE [LARGE SCALE GENOMIC DNA]</scope>
    <source>
        <strain evidence="13 14">RI</strain>
    </source>
</reference>
<feature type="domain" description="Peptidase M1 membrane alanine aminopeptidase" evidence="9">
    <location>
        <begin position="350"/>
        <end position="561"/>
    </location>
</feature>
<dbReference type="InterPro" id="IPR001930">
    <property type="entry name" value="Peptidase_M1"/>
</dbReference>
<evidence type="ECO:0000256" key="5">
    <source>
        <dbReference type="ARBA" id="ARBA00022723"/>
    </source>
</evidence>
<dbReference type="OMA" id="FKRWYSQ"/>
<keyword evidence="14" id="KW-1185">Reference proteome</keyword>
<dbReference type="PANTHER" id="PTHR46322">
    <property type="entry name" value="PUROMYCIN-SENSITIVE AMINOPEPTIDASE"/>
    <property type="match status" value="1"/>
</dbReference>
<dbReference type="InterPro" id="IPR037144">
    <property type="entry name" value="Peptidase_M1_pepN_C_sf"/>
</dbReference>
<dbReference type="InterPro" id="IPR045357">
    <property type="entry name" value="Aminopeptidase_N-like_N"/>
</dbReference>
<evidence type="ECO:0000259" key="11">
    <source>
        <dbReference type="Pfam" id="PF17432"/>
    </source>
</evidence>
<dbReference type="FunFam" id="3.30.2010.30:FF:000002">
    <property type="entry name" value="Putative aminopeptidase N"/>
    <property type="match status" value="1"/>
</dbReference>
<dbReference type="Gene3D" id="2.60.40.1840">
    <property type="match status" value="1"/>
</dbReference>
<keyword evidence="3 13" id="KW-0031">Aminopeptidase</keyword>
<dbReference type="Pfam" id="PF17900">
    <property type="entry name" value="Peptidase_M1_N"/>
    <property type="match status" value="1"/>
</dbReference>
<dbReference type="InterPro" id="IPR035414">
    <property type="entry name" value="Peptidase_M1_pepN_Ig-like"/>
</dbReference>
<dbReference type="Proteomes" id="UP000002899">
    <property type="component" value="Chromosome II"/>
</dbReference>
<dbReference type="PRINTS" id="PR00756">
    <property type="entry name" value="ALADIPTASE"/>
</dbReference>
<dbReference type="Gene3D" id="1.10.390.10">
    <property type="entry name" value="Neutral Protease Domain 2"/>
    <property type="match status" value="1"/>
</dbReference>
<dbReference type="SUPFAM" id="SSF63737">
    <property type="entry name" value="Leukotriene A4 hydrolase N-terminal domain"/>
    <property type="match status" value="1"/>
</dbReference>
<dbReference type="Gene3D" id="1.25.50.10">
    <property type="entry name" value="Peptidase M1, alanyl aminopeptidase, C-terminal domain"/>
    <property type="match status" value="1"/>
</dbReference>
<feature type="domain" description="Aminopeptidase N-like N-terminal" evidence="12">
    <location>
        <begin position="134"/>
        <end position="311"/>
    </location>
</feature>
<dbReference type="Pfam" id="PF17432">
    <property type="entry name" value="DUF3458_C"/>
    <property type="match status" value="1"/>
</dbReference>
<keyword evidence="8" id="KW-0482">Metalloprotease</keyword>
<reference evidence="13 14" key="2">
    <citation type="journal article" date="2013" name="PLoS ONE">
        <title>Whole genome mapping and re-organization of the nuclear and mitochondrial genomes of Babesia microti isolates.</title>
        <authorList>
            <person name="Cornillot E."/>
            <person name="Dassouli A."/>
            <person name="Garg A."/>
            <person name="Pachikara N."/>
            <person name="Randazzo S."/>
            <person name="Depoix D."/>
            <person name="Carcy B."/>
            <person name="Delbecq S."/>
            <person name="Frutos R."/>
            <person name="Silva J.C."/>
            <person name="Sutton R."/>
            <person name="Krause P.J."/>
            <person name="Mamoun C.B."/>
        </authorList>
    </citation>
    <scope>NUCLEOTIDE SEQUENCE [LARGE SCALE GENOMIC DNA]</scope>
    <source>
        <strain evidence="13 14">RI</strain>
    </source>
</reference>
<dbReference type="NCBIfam" id="TIGR02414">
    <property type="entry name" value="pepN_proteo"/>
    <property type="match status" value="1"/>
</dbReference>
<dbReference type="GO" id="GO:0008270">
    <property type="term" value="F:zinc ion binding"/>
    <property type="evidence" value="ECO:0007669"/>
    <property type="project" value="InterPro"/>
</dbReference>
<keyword evidence="7" id="KW-0862">Zinc</keyword>
<evidence type="ECO:0000256" key="3">
    <source>
        <dbReference type="ARBA" id="ARBA00022438"/>
    </source>
</evidence>
<keyword evidence="4" id="KW-0645">Protease</keyword>
<evidence type="ECO:0000259" key="9">
    <source>
        <dbReference type="Pfam" id="PF01433"/>
    </source>
</evidence>
<dbReference type="KEGG" id="bmic:BMR1_02g01305"/>
<evidence type="ECO:0000256" key="1">
    <source>
        <dbReference type="ARBA" id="ARBA00001947"/>
    </source>
</evidence>
<dbReference type="EMBL" id="FO082872">
    <property type="protein sequence ID" value="CCF73422.1"/>
    <property type="molecule type" value="Genomic_DNA"/>
</dbReference>
<comment type="cofactor">
    <cofactor evidence="1">
        <name>Zn(2+)</name>
        <dbReference type="ChEBI" id="CHEBI:29105"/>
    </cofactor>
</comment>